<keyword evidence="3" id="KW-1185">Reference proteome</keyword>
<proteinExistence type="predicted"/>
<feature type="compositionally biased region" description="Basic and acidic residues" evidence="1">
    <location>
        <begin position="343"/>
        <end position="355"/>
    </location>
</feature>
<sequence length="363" mass="40963">MDKYSRVAWHTNPNASAGLGIAEKELAHKLFASFEVAWNHPALQKCLHRHVHMVQTDCQSSNLNAMTLFSVIWKYECPGSHNSHSVWMAMRAELDDILVKLVSHFHAHTRGEYTGTEEIFDGIQTSNISRDNQVQHRARETAASVKSPHRQIRSSEEVPVHEQLAKGPVIDNQSFTSYAEPCLQLHYSRAGPVAIDPGRRHIFPEAAPKVYNPPSEQSSGLHFIQRYGSEIQPDLACTSYPISNHALQSDLLAPRASPGSDIYHAGFEHSYQSYFVQAFGPVAPQSAHVSSNLAPSYATLDPHFWQEDLFSPQMTYYHWMTNSEVFNTSVSATRIVLTNEDQASHRENEQREVYREQGITLQV</sequence>
<gene>
    <name evidence="2" type="ORF">F5878DRAFT_661166</name>
</gene>
<dbReference type="Proteomes" id="UP001163846">
    <property type="component" value="Unassembled WGS sequence"/>
</dbReference>
<reference evidence="2" key="1">
    <citation type="submission" date="2022-08" db="EMBL/GenBank/DDBJ databases">
        <authorList>
            <consortium name="DOE Joint Genome Institute"/>
            <person name="Min B."/>
            <person name="Riley R."/>
            <person name="Sierra-Patev S."/>
            <person name="Naranjo-Ortiz M."/>
            <person name="Looney B."/>
            <person name="Konkel Z."/>
            <person name="Slot J.C."/>
            <person name="Sakamoto Y."/>
            <person name="Steenwyk J.L."/>
            <person name="Rokas A."/>
            <person name="Carro J."/>
            <person name="Camarero S."/>
            <person name="Ferreira P."/>
            <person name="Molpeceres G."/>
            <person name="Ruiz-Duenas F.J."/>
            <person name="Serrano A."/>
            <person name="Henrissat B."/>
            <person name="Drula E."/>
            <person name="Hughes K.W."/>
            <person name="Mata J.L."/>
            <person name="Ishikawa N.K."/>
            <person name="Vargas-Isla R."/>
            <person name="Ushijima S."/>
            <person name="Smith C.A."/>
            <person name="Ahrendt S."/>
            <person name="Andreopoulos W."/>
            <person name="He G."/>
            <person name="Labutti K."/>
            <person name="Lipzen A."/>
            <person name="Ng V."/>
            <person name="Sandor L."/>
            <person name="Barry K."/>
            <person name="Martinez A.T."/>
            <person name="Xiao Y."/>
            <person name="Gibbons J.G."/>
            <person name="Terashima K."/>
            <person name="Hibbett D.S."/>
            <person name="Grigoriev I.V."/>
        </authorList>
    </citation>
    <scope>NUCLEOTIDE SEQUENCE</scope>
    <source>
        <strain evidence="2">TFB9207</strain>
    </source>
</reference>
<name>A0AA38P9A2_9AGAR</name>
<organism evidence="2 3">
    <name type="scientific">Lentinula raphanica</name>
    <dbReference type="NCBI Taxonomy" id="153919"/>
    <lineage>
        <taxon>Eukaryota</taxon>
        <taxon>Fungi</taxon>
        <taxon>Dikarya</taxon>
        <taxon>Basidiomycota</taxon>
        <taxon>Agaricomycotina</taxon>
        <taxon>Agaricomycetes</taxon>
        <taxon>Agaricomycetidae</taxon>
        <taxon>Agaricales</taxon>
        <taxon>Marasmiineae</taxon>
        <taxon>Omphalotaceae</taxon>
        <taxon>Lentinula</taxon>
    </lineage>
</organism>
<accession>A0AA38P9A2</accession>
<evidence type="ECO:0000256" key="1">
    <source>
        <dbReference type="SAM" id="MobiDB-lite"/>
    </source>
</evidence>
<dbReference type="AlphaFoldDB" id="A0AA38P9A2"/>
<protein>
    <submittedName>
        <fullName evidence="2">Uncharacterized protein</fullName>
    </submittedName>
</protein>
<feature type="region of interest" description="Disordered" evidence="1">
    <location>
        <begin position="343"/>
        <end position="363"/>
    </location>
</feature>
<evidence type="ECO:0000313" key="3">
    <source>
        <dbReference type="Proteomes" id="UP001163846"/>
    </source>
</evidence>
<evidence type="ECO:0000313" key="2">
    <source>
        <dbReference type="EMBL" id="KAJ3838495.1"/>
    </source>
</evidence>
<comment type="caution">
    <text evidence="2">The sequence shown here is derived from an EMBL/GenBank/DDBJ whole genome shotgun (WGS) entry which is preliminary data.</text>
</comment>
<dbReference type="EMBL" id="MU806180">
    <property type="protein sequence ID" value="KAJ3838495.1"/>
    <property type="molecule type" value="Genomic_DNA"/>
</dbReference>